<protein>
    <recommendedName>
        <fullName evidence="3">Vacuolar protein sorting-associated protein 54</fullName>
    </recommendedName>
</protein>
<dbReference type="PANTHER" id="PTHR12965:SF0">
    <property type="entry name" value="VACUOLAR PROTEIN SORTING-ASSOCIATED PROTEIN 54"/>
    <property type="match status" value="1"/>
</dbReference>
<evidence type="ECO:0000313" key="11">
    <source>
        <dbReference type="EMBL" id="GMI06591.1"/>
    </source>
</evidence>
<evidence type="ECO:0000256" key="6">
    <source>
        <dbReference type="ARBA" id="ARBA00023034"/>
    </source>
</evidence>
<gene>
    <name evidence="11" type="ORF">TrLO_g3171</name>
</gene>
<keyword evidence="5" id="KW-0653">Protein transport</keyword>
<dbReference type="EMBL" id="BRXW01000102">
    <property type="protein sequence ID" value="GMI06591.1"/>
    <property type="molecule type" value="Genomic_DNA"/>
</dbReference>
<comment type="subcellular location">
    <subcellularLocation>
        <location evidence="1">Golgi apparatus</location>
        <location evidence="1">trans-Golgi network</location>
    </subcellularLocation>
</comment>
<reference evidence="12" key="1">
    <citation type="journal article" date="2023" name="Commun. Biol.">
        <title>Genome analysis of Parmales, the sister group of diatoms, reveals the evolutionary specialization of diatoms from phago-mixotrophs to photoautotrophs.</title>
        <authorList>
            <person name="Ban H."/>
            <person name="Sato S."/>
            <person name="Yoshikawa S."/>
            <person name="Yamada K."/>
            <person name="Nakamura Y."/>
            <person name="Ichinomiya M."/>
            <person name="Sato N."/>
            <person name="Blanc-Mathieu R."/>
            <person name="Endo H."/>
            <person name="Kuwata A."/>
            <person name="Ogata H."/>
        </authorList>
    </citation>
    <scope>NUCLEOTIDE SEQUENCE [LARGE SCALE GENOMIC DNA]</scope>
    <source>
        <strain evidence="12">NIES 3700</strain>
    </source>
</reference>
<evidence type="ECO:0000259" key="10">
    <source>
        <dbReference type="Pfam" id="PF10475"/>
    </source>
</evidence>
<evidence type="ECO:0000259" key="9">
    <source>
        <dbReference type="Pfam" id="PF07928"/>
    </source>
</evidence>
<evidence type="ECO:0000256" key="5">
    <source>
        <dbReference type="ARBA" id="ARBA00022927"/>
    </source>
</evidence>
<evidence type="ECO:0000256" key="2">
    <source>
        <dbReference type="ARBA" id="ARBA00009150"/>
    </source>
</evidence>
<dbReference type="GO" id="GO:0015031">
    <property type="term" value="P:protein transport"/>
    <property type="evidence" value="ECO:0007669"/>
    <property type="project" value="UniProtKB-KW"/>
</dbReference>
<feature type="compositionally biased region" description="Acidic residues" evidence="8">
    <location>
        <begin position="134"/>
        <end position="143"/>
    </location>
</feature>
<feature type="region of interest" description="Disordered" evidence="8">
    <location>
        <begin position="132"/>
        <end position="178"/>
    </location>
</feature>
<dbReference type="Gene3D" id="6.10.250.860">
    <property type="match status" value="1"/>
</dbReference>
<dbReference type="Pfam" id="PF07928">
    <property type="entry name" value="Vps54"/>
    <property type="match status" value="1"/>
</dbReference>
<dbReference type="OrthoDB" id="10259024at2759"/>
<dbReference type="GO" id="GO:0005829">
    <property type="term" value="C:cytosol"/>
    <property type="evidence" value="ECO:0007669"/>
    <property type="project" value="GOC"/>
</dbReference>
<comment type="similarity">
    <text evidence="2">Belongs to the VPS54 family.</text>
</comment>
<organism evidence="11 12">
    <name type="scientific">Triparma laevis f. longispina</name>
    <dbReference type="NCBI Taxonomy" id="1714387"/>
    <lineage>
        <taxon>Eukaryota</taxon>
        <taxon>Sar</taxon>
        <taxon>Stramenopiles</taxon>
        <taxon>Ochrophyta</taxon>
        <taxon>Bolidophyceae</taxon>
        <taxon>Parmales</taxon>
        <taxon>Triparmaceae</taxon>
        <taxon>Triparma</taxon>
    </lineage>
</organism>
<dbReference type="Pfam" id="PF10475">
    <property type="entry name" value="Vps54_N"/>
    <property type="match status" value="1"/>
</dbReference>
<comment type="caution">
    <text evidence="11">The sequence shown here is derived from an EMBL/GenBank/DDBJ whole genome shotgun (WGS) entry which is preliminary data.</text>
</comment>
<evidence type="ECO:0000256" key="8">
    <source>
        <dbReference type="SAM" id="MobiDB-lite"/>
    </source>
</evidence>
<dbReference type="AlphaFoldDB" id="A0A9W7CI98"/>
<feature type="region of interest" description="Disordered" evidence="8">
    <location>
        <begin position="1"/>
        <end position="47"/>
    </location>
</feature>
<dbReference type="Proteomes" id="UP001165122">
    <property type="component" value="Unassembled WGS sequence"/>
</dbReference>
<proteinExistence type="inferred from homology"/>
<dbReference type="PANTHER" id="PTHR12965">
    <property type="entry name" value="VACUOLAR PROTEIN SORTING 54"/>
    <property type="match status" value="1"/>
</dbReference>
<dbReference type="GO" id="GO:0006896">
    <property type="term" value="P:Golgi to vacuole transport"/>
    <property type="evidence" value="ECO:0007669"/>
    <property type="project" value="TreeGrafter"/>
</dbReference>
<feature type="compositionally biased region" description="Basic residues" evidence="8">
    <location>
        <begin position="154"/>
        <end position="164"/>
    </location>
</feature>
<evidence type="ECO:0000313" key="12">
    <source>
        <dbReference type="Proteomes" id="UP001165122"/>
    </source>
</evidence>
<dbReference type="GO" id="GO:0019905">
    <property type="term" value="F:syntaxin binding"/>
    <property type="evidence" value="ECO:0007669"/>
    <property type="project" value="TreeGrafter"/>
</dbReference>
<dbReference type="GO" id="GO:0042147">
    <property type="term" value="P:retrograde transport, endosome to Golgi"/>
    <property type="evidence" value="ECO:0007669"/>
    <property type="project" value="InterPro"/>
</dbReference>
<sequence length="934" mass="103026">MSRPLPTSSATPPTSKPVWALAHPPLHTPSKPSPQTPSPNHHQPSNLTKKVEFIEDHNLLSVIQEPAGTSQTSYFDTFWGTSSTSNQNELLERPKTQRDPPPYLQGLDVSNVEDFVNKTSAKAKIFTERMMNDDTYEEDEEDTYAPTTSTPSPPKHHKDSKHPPHPPTPPPLPLSTTGIPPCFFSPEFSLTSDSLFTSLLLQENGDYSDTKNFERQEELAEYLDTVEVHLLQQIRARSGDFFRETSRFQSLKTLVVSGCSEVHILRQTLASLRRRTVLEVLDVPVQFRVRDNLRGVEGILEKMKEVVEIKEGLGELIGGERFEEVIEKCKEFKKMMTSHNLTKITALLPTSKSVLDYETMAVTRMSRKFVDELLTYSVTNVEGNFDILPSAKVLKEAGLMQVASDLYAHHLIETIKLTVKATVTECAKDAHSKEGSITAGLSGMPFPQFLDCLEMLFEQILSNLSLTSNVYTFLSTNGIEMPDPNLPECKTSDKKSNGTNGTNGTGNGTPTALTAASELAHRSISELLRIRKDSHSLLSLKQMKQLWDVSLAFTLELETHGGVRAWGLRSTLLSQAKGFIERSHEGHMTSLVATLDGEKWQHCGVSKIRQAGIDGLCSGKAVLGKGVEGDGETCERAETTGEGINEADVEGVKFKVVWSCLLLVEMLMNNLAAAAHFQSLANDVVSKVSELLRLFNSRTTQLVLGAGAIHSAAKLKSINAKHLALASQCLGLVSSLLPHIRAALMAQLPRKQHMLLSDLDKIKQDINEHGEKILAKFVSIVASIVESSLAPSIMQTNFDAVTTAPPFLEGILKNVTKLHQVLVALLPPDQLDDVFGRIYNYLDTKVPELFQSAHDYSTNQLKAMKIKQGSAKFFLPKTEGGKERMIAEVGRLAVNLNGLLREGRGNESTPYVDKLVTMLRLTRKLCGENGENST</sequence>
<feature type="region of interest" description="Disordered" evidence="8">
    <location>
        <begin position="482"/>
        <end position="511"/>
    </location>
</feature>
<keyword evidence="12" id="KW-1185">Reference proteome</keyword>
<evidence type="ECO:0000256" key="4">
    <source>
        <dbReference type="ARBA" id="ARBA00022448"/>
    </source>
</evidence>
<keyword evidence="4" id="KW-0813">Transport</keyword>
<dbReference type="GO" id="GO:0000938">
    <property type="term" value="C:GARP complex"/>
    <property type="evidence" value="ECO:0007669"/>
    <property type="project" value="InterPro"/>
</dbReference>
<evidence type="ECO:0000256" key="7">
    <source>
        <dbReference type="ARBA" id="ARBA00023054"/>
    </source>
</evidence>
<dbReference type="InterPro" id="IPR019515">
    <property type="entry name" value="VPS54_N"/>
</dbReference>
<keyword evidence="6" id="KW-0333">Golgi apparatus</keyword>
<name>A0A9W7CI98_9STRA</name>
<dbReference type="InterPro" id="IPR012501">
    <property type="entry name" value="Vps54_C"/>
</dbReference>
<accession>A0A9W7CI98</accession>
<feature type="domain" description="Vacuolar protein sorting-associated protein 54 C-terminal" evidence="9">
    <location>
        <begin position="653"/>
        <end position="782"/>
    </location>
</feature>
<keyword evidence="7" id="KW-0175">Coiled coil</keyword>
<dbReference type="InterPro" id="IPR039745">
    <property type="entry name" value="Vps54"/>
</dbReference>
<evidence type="ECO:0000256" key="1">
    <source>
        <dbReference type="ARBA" id="ARBA00004601"/>
    </source>
</evidence>
<feature type="compositionally biased region" description="Low complexity" evidence="8">
    <location>
        <begin position="1"/>
        <end position="17"/>
    </location>
</feature>
<evidence type="ECO:0000256" key="3">
    <source>
        <dbReference type="ARBA" id="ARBA00017665"/>
    </source>
</evidence>
<feature type="domain" description="Vacuolar protein sorting-associated protein 54 N-terminal" evidence="10">
    <location>
        <begin position="179"/>
        <end position="340"/>
    </location>
</feature>